<dbReference type="PIRSF" id="PIRSF015952">
    <property type="entry name" value="U3snoRNP11"/>
    <property type="match status" value="1"/>
</dbReference>
<evidence type="ECO:0000256" key="1">
    <source>
        <dbReference type="ARBA" id="ARBA00004604"/>
    </source>
</evidence>
<keyword evidence="4 5" id="KW-0539">Nucleus</keyword>
<dbReference type="InterPro" id="IPR007144">
    <property type="entry name" value="SSU_processome_Utp11"/>
</dbReference>
<dbReference type="PANTHER" id="PTHR12838:SF0">
    <property type="entry name" value="U3 SMALL NUCLEOLAR RNA-ASSOCIATED PROTEIN 11-RELATED"/>
    <property type="match status" value="1"/>
</dbReference>
<proteinExistence type="inferred from homology"/>
<evidence type="ECO:0000313" key="6">
    <source>
        <dbReference type="EMBL" id="KAL1511049.1"/>
    </source>
</evidence>
<evidence type="ECO:0000256" key="3">
    <source>
        <dbReference type="ARBA" id="ARBA00022552"/>
    </source>
</evidence>
<comment type="caution">
    <text evidence="6">The sequence shown here is derived from an EMBL/GenBank/DDBJ whole genome shotgun (WGS) entry which is preliminary data.</text>
</comment>
<comment type="function">
    <text evidence="5">Involved in nucleolar processing of pre-18S ribosomal RNA.</text>
</comment>
<dbReference type="Pfam" id="PF03998">
    <property type="entry name" value="Utp11"/>
    <property type="match status" value="1"/>
</dbReference>
<evidence type="ECO:0000256" key="2">
    <source>
        <dbReference type="ARBA" id="ARBA00008105"/>
    </source>
</evidence>
<sequence length="266" mass="30948">MSSLKNLVKTRTYRERAQPAARKNLGLLEKKKDYKLRANDFHRKQEALKVLQEKAAFKNPDEFYYKMVHTKMQDGVHTGRKEAPPSADDLKAFKKEDASYLNTKRQAEARKIEKLRATLHEVDAPAQNKHTVFIDSKEEAKDLDLVEHFDTPAELLSRAKHRPRRNSRTVQTVDSRGWGYLPSQNVPAVNELHTSALPKRLATKAEKSRAAKYSELTQREERHRKMARTLERIGIEKALLGKGRVKKLKGKDGELRQYKWRQERKK</sequence>
<comment type="subunit">
    <text evidence="5">Component of the ribosomal small subunit (SSU) processome.</text>
</comment>
<keyword evidence="7" id="KW-1185">Reference proteome</keyword>
<comment type="subcellular location">
    <subcellularLocation>
        <location evidence="1 5">Nucleus</location>
        <location evidence="1 5">Nucleolus</location>
    </subcellularLocation>
</comment>
<dbReference type="PANTHER" id="PTHR12838">
    <property type="entry name" value="U3 SMALL NUCLEOLAR RNA-ASSOCIATED PROTEIN 11"/>
    <property type="match status" value="1"/>
</dbReference>
<protein>
    <recommendedName>
        <fullName evidence="5">U3 small nucleolar RNA-associated protein 11</fullName>
        <shortName evidence="5">U3 snoRNA-associated protein 11</shortName>
    </recommendedName>
</protein>
<evidence type="ECO:0000313" key="7">
    <source>
        <dbReference type="Proteomes" id="UP001515480"/>
    </source>
</evidence>
<dbReference type="GO" id="GO:0032040">
    <property type="term" value="C:small-subunit processome"/>
    <property type="evidence" value="ECO:0007669"/>
    <property type="project" value="UniProtKB-UniRule"/>
</dbReference>
<dbReference type="Proteomes" id="UP001515480">
    <property type="component" value="Unassembled WGS sequence"/>
</dbReference>
<organism evidence="6 7">
    <name type="scientific">Prymnesium parvum</name>
    <name type="common">Toxic golden alga</name>
    <dbReference type="NCBI Taxonomy" id="97485"/>
    <lineage>
        <taxon>Eukaryota</taxon>
        <taxon>Haptista</taxon>
        <taxon>Haptophyta</taxon>
        <taxon>Prymnesiophyceae</taxon>
        <taxon>Prymnesiales</taxon>
        <taxon>Prymnesiaceae</taxon>
        <taxon>Prymnesium</taxon>
    </lineage>
</organism>
<dbReference type="AlphaFoldDB" id="A0AB34J2U6"/>
<reference evidence="6 7" key="1">
    <citation type="journal article" date="2024" name="Science">
        <title>Giant polyketide synthase enzymes in the biosynthesis of giant marine polyether toxins.</title>
        <authorList>
            <person name="Fallon T.R."/>
            <person name="Shende V.V."/>
            <person name="Wierzbicki I.H."/>
            <person name="Pendleton A.L."/>
            <person name="Watervoot N.F."/>
            <person name="Auber R.P."/>
            <person name="Gonzalez D.J."/>
            <person name="Wisecaver J.H."/>
            <person name="Moore B.S."/>
        </authorList>
    </citation>
    <scope>NUCLEOTIDE SEQUENCE [LARGE SCALE GENOMIC DNA]</scope>
    <source>
        <strain evidence="6 7">12B1</strain>
    </source>
</reference>
<accession>A0AB34J2U6</accession>
<evidence type="ECO:0000256" key="5">
    <source>
        <dbReference type="PIRNR" id="PIRNR015952"/>
    </source>
</evidence>
<evidence type="ECO:0000256" key="4">
    <source>
        <dbReference type="ARBA" id="ARBA00023242"/>
    </source>
</evidence>
<keyword evidence="3 5" id="KW-0698">rRNA processing</keyword>
<gene>
    <name evidence="6" type="ORF">AB1Y20_005873</name>
</gene>
<comment type="similarity">
    <text evidence="2 5">Belongs to the UTP11 family.</text>
</comment>
<dbReference type="EMBL" id="JBGBPQ010000014">
    <property type="protein sequence ID" value="KAL1511049.1"/>
    <property type="molecule type" value="Genomic_DNA"/>
</dbReference>
<name>A0AB34J2U6_PRYPA</name>
<dbReference type="GO" id="GO:0006364">
    <property type="term" value="P:rRNA processing"/>
    <property type="evidence" value="ECO:0007669"/>
    <property type="project" value="UniProtKB-UniRule"/>
</dbReference>